<evidence type="ECO:0000256" key="2">
    <source>
        <dbReference type="ARBA" id="ARBA00022704"/>
    </source>
</evidence>
<dbReference type="Proteomes" id="UP000594263">
    <property type="component" value="Unplaced"/>
</dbReference>
<feature type="chain" id="PRO_5029901704" description="Cystatin domain-containing protein" evidence="3">
    <location>
        <begin position="24"/>
        <end position="133"/>
    </location>
</feature>
<feature type="domain" description="Cystatin" evidence="4">
    <location>
        <begin position="45"/>
        <end position="125"/>
    </location>
</feature>
<dbReference type="PROSITE" id="PS51257">
    <property type="entry name" value="PROKAR_LIPOPROTEIN"/>
    <property type="match status" value="1"/>
</dbReference>
<name>A0A7N1A9I3_KALFE</name>
<reference evidence="5" key="1">
    <citation type="submission" date="2021-01" db="UniProtKB">
        <authorList>
            <consortium name="EnsemblPlants"/>
        </authorList>
    </citation>
    <scope>IDENTIFICATION</scope>
</reference>
<dbReference type="Gramene" id="Kaladp0926s0009.1.v1.1">
    <property type="protein sequence ID" value="Kaladp0926s0009.1.v1.1.CDS.1"/>
    <property type="gene ID" value="Kaladp0926s0009.v1.1"/>
</dbReference>
<evidence type="ECO:0000313" key="5">
    <source>
        <dbReference type="EnsemblPlants" id="Kaladp0926s0009.1.v1.1.CDS.1"/>
    </source>
</evidence>
<keyword evidence="3" id="KW-0732">Signal</keyword>
<dbReference type="Gene3D" id="3.10.450.10">
    <property type="match status" value="1"/>
</dbReference>
<sequence length="133" mass="15311">MDFEKSTLLLIFLLACTARIVSSNQDDQAEAPYLGVFISEWFPLKDICDPKIQAIAKFAVEEQGRRIGDDGQFTLVNVISGEEQIVSGINYRLILMAALKNSYPRMYQTIVYKNHNQKRELILFERISDYVRT</sequence>
<dbReference type="SUPFAM" id="SSF54403">
    <property type="entry name" value="Cystatin/monellin"/>
    <property type="match status" value="1"/>
</dbReference>
<keyword evidence="2" id="KW-0789">Thiol protease inhibitor</keyword>
<organism evidence="5 6">
    <name type="scientific">Kalanchoe fedtschenkoi</name>
    <name type="common">Lavender scallops</name>
    <name type="synonym">South American air plant</name>
    <dbReference type="NCBI Taxonomy" id="63787"/>
    <lineage>
        <taxon>Eukaryota</taxon>
        <taxon>Viridiplantae</taxon>
        <taxon>Streptophyta</taxon>
        <taxon>Embryophyta</taxon>
        <taxon>Tracheophyta</taxon>
        <taxon>Spermatophyta</taxon>
        <taxon>Magnoliopsida</taxon>
        <taxon>eudicotyledons</taxon>
        <taxon>Gunneridae</taxon>
        <taxon>Pentapetalae</taxon>
        <taxon>Saxifragales</taxon>
        <taxon>Crassulaceae</taxon>
        <taxon>Kalanchoe</taxon>
    </lineage>
</organism>
<proteinExistence type="predicted"/>
<dbReference type="EnsemblPlants" id="Kaladp0926s0009.1.v1.1">
    <property type="protein sequence ID" value="Kaladp0926s0009.1.v1.1.CDS.1"/>
    <property type="gene ID" value="Kaladp0926s0009.v1.1"/>
</dbReference>
<dbReference type="AlphaFoldDB" id="A0A7N1A9I3"/>
<dbReference type="Pfam" id="PF16845">
    <property type="entry name" value="SQAPI"/>
    <property type="match status" value="1"/>
</dbReference>
<dbReference type="InterPro" id="IPR046350">
    <property type="entry name" value="Cystatin_sf"/>
</dbReference>
<dbReference type="CDD" id="cd00042">
    <property type="entry name" value="CY"/>
    <property type="match status" value="1"/>
</dbReference>
<evidence type="ECO:0000259" key="4">
    <source>
        <dbReference type="Pfam" id="PF16845"/>
    </source>
</evidence>
<dbReference type="PANTHER" id="PTHR47364">
    <property type="entry name" value="CYSTEINE PROTEINASE INHIBITOR 5"/>
    <property type="match status" value="1"/>
</dbReference>
<accession>A0A7N1A9I3</accession>
<dbReference type="PANTHER" id="PTHR47364:SF2">
    <property type="entry name" value="CYSTEINE PROTEINASE INHIBITOR 5"/>
    <property type="match status" value="1"/>
</dbReference>
<protein>
    <recommendedName>
        <fullName evidence="4">Cystatin domain-containing protein</fullName>
    </recommendedName>
</protein>
<keyword evidence="6" id="KW-1185">Reference proteome</keyword>
<keyword evidence="1" id="KW-0646">Protease inhibitor</keyword>
<evidence type="ECO:0000313" key="6">
    <source>
        <dbReference type="Proteomes" id="UP000594263"/>
    </source>
</evidence>
<evidence type="ECO:0000256" key="3">
    <source>
        <dbReference type="SAM" id="SignalP"/>
    </source>
</evidence>
<evidence type="ECO:0000256" key="1">
    <source>
        <dbReference type="ARBA" id="ARBA00022690"/>
    </source>
</evidence>
<dbReference type="GO" id="GO:0004869">
    <property type="term" value="F:cysteine-type endopeptidase inhibitor activity"/>
    <property type="evidence" value="ECO:0007669"/>
    <property type="project" value="UniProtKB-KW"/>
</dbReference>
<dbReference type="InterPro" id="IPR000010">
    <property type="entry name" value="Cystatin_dom"/>
</dbReference>
<feature type="signal peptide" evidence="3">
    <location>
        <begin position="1"/>
        <end position="23"/>
    </location>
</feature>